<organism evidence="2 3">
    <name type="scientific">Blastomonas marina</name>
    <dbReference type="NCBI Taxonomy" id="1867408"/>
    <lineage>
        <taxon>Bacteria</taxon>
        <taxon>Pseudomonadati</taxon>
        <taxon>Pseudomonadota</taxon>
        <taxon>Alphaproteobacteria</taxon>
        <taxon>Sphingomonadales</taxon>
        <taxon>Sphingomonadaceae</taxon>
        <taxon>Blastomonas</taxon>
    </lineage>
</organism>
<sequence length="361" mass="39268">MTAIHSFITRIALAIAALGFWAPAHAQTLPTDIEAVFTDPDIQRYPVYYARTPADSAEAVLAARDIVGDNSEAAKKYGGFPFTSRTLSDEGIEGTPSYWLANLPTEVDGVELVLKFRGIDIADRRHNPLQFMLGNSPDGYLWLGIDQEGELLISKRTREGWDDYVETGEFPATIDWAADNELHVIWLESGRYFVKLNGKSLFSGDARGAIPADVPLIGRSNRMVVRGEIAFEEILLNQLIVADGEDSDPMPPGLTFAEVLQLADAAFAGEETAATRAFYISQELDLRERAALALGAESGAPGLPGGLVMTLKVGPDGRVYRVEGANAGALSPVNPGLAAIAARLPEGWRYDREREWLVPPR</sequence>
<dbReference type="RefSeq" id="WP_188641958.1">
    <property type="nucleotide sequence ID" value="NZ_BMID01000001.1"/>
</dbReference>
<evidence type="ECO:0000313" key="2">
    <source>
        <dbReference type="EMBL" id="GGA05025.1"/>
    </source>
</evidence>
<dbReference type="Proteomes" id="UP000603317">
    <property type="component" value="Unassembled WGS sequence"/>
</dbReference>
<name>A0ABQ1FBL1_9SPHN</name>
<reference evidence="3" key="1">
    <citation type="journal article" date="2019" name="Int. J. Syst. Evol. Microbiol.">
        <title>The Global Catalogue of Microorganisms (GCM) 10K type strain sequencing project: providing services to taxonomists for standard genome sequencing and annotation.</title>
        <authorList>
            <consortium name="The Broad Institute Genomics Platform"/>
            <consortium name="The Broad Institute Genome Sequencing Center for Infectious Disease"/>
            <person name="Wu L."/>
            <person name="Ma J."/>
        </authorList>
    </citation>
    <scope>NUCLEOTIDE SEQUENCE [LARGE SCALE GENOMIC DNA]</scope>
    <source>
        <strain evidence="3">CGMCC 1.15297</strain>
    </source>
</reference>
<comment type="caution">
    <text evidence="2">The sequence shown here is derived from an EMBL/GenBank/DDBJ whole genome shotgun (WGS) entry which is preliminary data.</text>
</comment>
<evidence type="ECO:0000256" key="1">
    <source>
        <dbReference type="SAM" id="SignalP"/>
    </source>
</evidence>
<evidence type="ECO:0000313" key="3">
    <source>
        <dbReference type="Proteomes" id="UP000603317"/>
    </source>
</evidence>
<dbReference type="EMBL" id="BMID01000001">
    <property type="protein sequence ID" value="GGA05025.1"/>
    <property type="molecule type" value="Genomic_DNA"/>
</dbReference>
<proteinExistence type="predicted"/>
<keyword evidence="3" id="KW-1185">Reference proteome</keyword>
<protein>
    <submittedName>
        <fullName evidence="2">Uncharacterized protein</fullName>
    </submittedName>
</protein>
<gene>
    <name evidence="2" type="ORF">GCM10010923_13310</name>
</gene>
<keyword evidence="1" id="KW-0732">Signal</keyword>
<accession>A0ABQ1FBL1</accession>
<feature type="signal peptide" evidence="1">
    <location>
        <begin position="1"/>
        <end position="26"/>
    </location>
</feature>
<feature type="chain" id="PRO_5045830008" evidence="1">
    <location>
        <begin position="27"/>
        <end position="361"/>
    </location>
</feature>